<accession>A0A1D7QEM7</accession>
<keyword evidence="3" id="KW-1185">Reference proteome</keyword>
<dbReference type="PANTHER" id="PTHR46825:SF12">
    <property type="entry name" value="PENICILLIN-BINDING PROTEIN 4"/>
    <property type="match status" value="1"/>
</dbReference>
<feature type="domain" description="Beta-lactamase-related" evidence="1">
    <location>
        <begin position="62"/>
        <end position="382"/>
    </location>
</feature>
<dbReference type="Pfam" id="PF00144">
    <property type="entry name" value="Beta-lactamase"/>
    <property type="match status" value="1"/>
</dbReference>
<dbReference type="RefSeq" id="WP_069378793.1">
    <property type="nucleotide sequence ID" value="NZ_CP017141.1"/>
</dbReference>
<dbReference type="KEGG" id="psty:BFS30_07930"/>
<dbReference type="AlphaFoldDB" id="A0A1D7QEM7"/>
<proteinExistence type="predicted"/>
<gene>
    <name evidence="2" type="ORF">BFS30_07930</name>
</gene>
<dbReference type="EMBL" id="CP017141">
    <property type="protein sequence ID" value="AOM77100.1"/>
    <property type="molecule type" value="Genomic_DNA"/>
</dbReference>
<evidence type="ECO:0000259" key="1">
    <source>
        <dbReference type="Pfam" id="PF00144"/>
    </source>
</evidence>
<dbReference type="InterPro" id="IPR050491">
    <property type="entry name" value="AmpC-like"/>
</dbReference>
<sequence length="497" mass="56273">MNFDIKNCKSTIILLFFCTSASYLFGQSSTKYSKEIQSKIKQVENNLSSWVQIENNSQMWTLEERMKFYHANGVSIAVIKDYKIEWAKGYGWADSLEQKPVTTKTLFQAGSNSKSLNAVGVLKLVQDGKLNLNTDINIYLKSWKFPYDSLSKSKKITISNLLSHTGGISVHGFNGYKKGEEIPTIKQILNGQKPANSEAIRSMYEPSFKYEYSGGGTTISQLIIQDVTGKPYDEFMWENVLKPMGMTNSSYTQPPSANMQNLLATGYYNDGKTVEGKYHIYPEQAAAGLWTNPTDLAKYVIETQLSLKGKSQKVLSKDMTKLRLTPFIDSKSALGVFIINKNGVKNFEHGGVDEGFVSQYVGTFEGGNGVVVMTNTYNTDLFDEIIRSVALTYDWKNAYTPDLKKEIHIKGEDLKPYLGKYGSGDFIWSIIKKENDIYLTINDNQYWGTCKWKIHFTNDSNFFVTEKNSEFLFLRDASGKITALNWNDENILKKVEE</sequence>
<dbReference type="SUPFAM" id="SSF56601">
    <property type="entry name" value="beta-lactamase/transpeptidase-like"/>
    <property type="match status" value="1"/>
</dbReference>
<dbReference type="PANTHER" id="PTHR46825">
    <property type="entry name" value="D-ALANYL-D-ALANINE-CARBOXYPEPTIDASE/ENDOPEPTIDASE AMPH"/>
    <property type="match status" value="1"/>
</dbReference>
<dbReference type="InterPro" id="IPR001466">
    <property type="entry name" value="Beta-lactam-related"/>
</dbReference>
<reference evidence="2 3" key="1">
    <citation type="submission" date="2016-08" db="EMBL/GenBank/DDBJ databases">
        <authorList>
            <person name="Seilhamer J.J."/>
        </authorList>
    </citation>
    <scope>NUCLEOTIDE SEQUENCE [LARGE SCALE GENOMIC DNA]</scope>
    <source>
        <strain evidence="2 3">DX4</strain>
    </source>
</reference>
<dbReference type="InterPro" id="IPR012338">
    <property type="entry name" value="Beta-lactam/transpept-like"/>
</dbReference>
<name>A0A1D7QEM7_9SPHI</name>
<dbReference type="OrthoDB" id="9797709at2"/>
<protein>
    <recommendedName>
        <fullName evidence="1">Beta-lactamase-related domain-containing protein</fullName>
    </recommendedName>
</protein>
<organism evidence="2 3">
    <name type="scientific">Pedobacter steynii</name>
    <dbReference type="NCBI Taxonomy" id="430522"/>
    <lineage>
        <taxon>Bacteria</taxon>
        <taxon>Pseudomonadati</taxon>
        <taxon>Bacteroidota</taxon>
        <taxon>Sphingobacteriia</taxon>
        <taxon>Sphingobacteriales</taxon>
        <taxon>Sphingobacteriaceae</taxon>
        <taxon>Pedobacter</taxon>
    </lineage>
</organism>
<dbReference type="Proteomes" id="UP000094313">
    <property type="component" value="Chromosome"/>
</dbReference>
<dbReference type="Gene3D" id="3.40.710.10">
    <property type="entry name" value="DD-peptidase/beta-lactamase superfamily"/>
    <property type="match status" value="1"/>
</dbReference>
<evidence type="ECO:0000313" key="3">
    <source>
        <dbReference type="Proteomes" id="UP000094313"/>
    </source>
</evidence>
<evidence type="ECO:0000313" key="2">
    <source>
        <dbReference type="EMBL" id="AOM77100.1"/>
    </source>
</evidence>